<dbReference type="AlphaFoldDB" id="A0A2A9F168"/>
<dbReference type="Proteomes" id="UP000224130">
    <property type="component" value="Unassembled WGS sequence"/>
</dbReference>
<gene>
    <name evidence="2" type="ORF">ATJ88_3273</name>
</gene>
<dbReference type="EMBL" id="PDJJ01000001">
    <property type="protein sequence ID" value="PFG44546.1"/>
    <property type="molecule type" value="Genomic_DNA"/>
</dbReference>
<proteinExistence type="predicted"/>
<dbReference type="RefSeq" id="WP_098464732.1">
    <property type="nucleotide sequence ID" value="NZ_PDJJ01000001.1"/>
</dbReference>
<keyword evidence="3" id="KW-1185">Reference proteome</keyword>
<keyword evidence="1" id="KW-0472">Membrane</keyword>
<keyword evidence="1" id="KW-1133">Transmembrane helix</keyword>
<dbReference type="OrthoDB" id="5145270at2"/>
<evidence type="ECO:0000256" key="1">
    <source>
        <dbReference type="SAM" id="Phobius"/>
    </source>
</evidence>
<evidence type="ECO:0000313" key="2">
    <source>
        <dbReference type="EMBL" id="PFG44546.1"/>
    </source>
</evidence>
<feature type="transmembrane region" description="Helical" evidence="1">
    <location>
        <begin position="19"/>
        <end position="36"/>
    </location>
</feature>
<protein>
    <submittedName>
        <fullName evidence="2">Uncharacterized protein</fullName>
    </submittedName>
</protein>
<organism evidence="2 3">
    <name type="scientific">Isoptericola jiangsuensis</name>
    <dbReference type="NCBI Taxonomy" id="548579"/>
    <lineage>
        <taxon>Bacteria</taxon>
        <taxon>Bacillati</taxon>
        <taxon>Actinomycetota</taxon>
        <taxon>Actinomycetes</taxon>
        <taxon>Micrococcales</taxon>
        <taxon>Promicromonosporaceae</taxon>
        <taxon>Isoptericola</taxon>
    </lineage>
</organism>
<comment type="caution">
    <text evidence="2">The sequence shown here is derived from an EMBL/GenBank/DDBJ whole genome shotgun (WGS) entry which is preliminary data.</text>
</comment>
<reference evidence="2 3" key="1">
    <citation type="submission" date="2017-10" db="EMBL/GenBank/DDBJ databases">
        <title>Sequencing the genomes of 1000 actinobacteria strains.</title>
        <authorList>
            <person name="Klenk H.-P."/>
        </authorList>
    </citation>
    <scope>NUCLEOTIDE SEQUENCE [LARGE SCALE GENOMIC DNA]</scope>
    <source>
        <strain evidence="2 3">DSM 21863</strain>
    </source>
</reference>
<sequence length="210" mass="23023">MTDDTVEIRWRFRRRTARVAGVVAGVAVLVGTWWVVSAQGVVETGSSSWSRGYPDGCLFPDDDMWALYAGDEDVVAVQTVGNPAPWPVTVVSHRPDVFRFGGPFDEFTTFPPSDGVPPAPDETNDRATIPAGGEVVLWIVEPFAADGEILPGSYGYNTMTGIDGADLQVWSLGFPHDTHVEFRGRLWQSELDLESAAFQRQLAEMCVDDE</sequence>
<keyword evidence="1" id="KW-0812">Transmembrane</keyword>
<name>A0A2A9F168_9MICO</name>
<accession>A0A2A9F168</accession>
<evidence type="ECO:0000313" key="3">
    <source>
        <dbReference type="Proteomes" id="UP000224130"/>
    </source>
</evidence>